<organism evidence="1 2">
    <name type="scientific">Rhodnius prolixus</name>
    <name type="common">Triatomid bug</name>
    <dbReference type="NCBI Taxonomy" id="13249"/>
    <lineage>
        <taxon>Eukaryota</taxon>
        <taxon>Metazoa</taxon>
        <taxon>Ecdysozoa</taxon>
        <taxon>Arthropoda</taxon>
        <taxon>Hexapoda</taxon>
        <taxon>Insecta</taxon>
        <taxon>Pterygota</taxon>
        <taxon>Neoptera</taxon>
        <taxon>Paraneoptera</taxon>
        <taxon>Hemiptera</taxon>
        <taxon>Heteroptera</taxon>
        <taxon>Panheteroptera</taxon>
        <taxon>Cimicomorpha</taxon>
        <taxon>Reduviidae</taxon>
        <taxon>Triatominae</taxon>
        <taxon>Rhodnius</taxon>
    </lineage>
</organism>
<dbReference type="Proteomes" id="UP000015103">
    <property type="component" value="Unassembled WGS sequence"/>
</dbReference>
<protein>
    <submittedName>
        <fullName evidence="1">ZP domain-containing protein</fullName>
    </submittedName>
</protein>
<dbReference type="PANTHER" id="PTHR46560">
    <property type="entry name" value="CYPHER, ISOFORM B"/>
    <property type="match status" value="1"/>
</dbReference>
<reference evidence="1" key="1">
    <citation type="submission" date="2015-05" db="UniProtKB">
        <authorList>
            <consortium name="EnsemblMetazoa"/>
        </authorList>
    </citation>
    <scope>IDENTIFICATION</scope>
</reference>
<evidence type="ECO:0000313" key="2">
    <source>
        <dbReference type="Proteomes" id="UP000015103"/>
    </source>
</evidence>
<dbReference type="VEuPathDB" id="VectorBase:RPRC007508"/>
<dbReference type="eggNOG" id="ENOG502QV6H">
    <property type="taxonomic scope" value="Eukaryota"/>
</dbReference>
<dbReference type="PANTHER" id="PTHR46560:SF3">
    <property type="entry name" value="ZP DOMAIN-CONTAINING PROTEIN"/>
    <property type="match status" value="1"/>
</dbReference>
<dbReference type="PROSITE" id="PS51034">
    <property type="entry name" value="ZP_2"/>
    <property type="match status" value="1"/>
</dbReference>
<dbReference type="EMBL" id="ACPB03000523">
    <property type="status" value="NOT_ANNOTATED_CDS"/>
    <property type="molecule type" value="Genomic_DNA"/>
</dbReference>
<dbReference type="InParanoid" id="T1HTY8"/>
<proteinExistence type="predicted"/>
<sequence>MVGHPAKDFLVGFKGHGSLGTVRLGQPQLYNVSCTTEDATEVSPSTDAYVEPTTEHEALEPEVNETRDGLAHDGSHQSSVVYIGEGYVPINTQLRSRPLEHALLDWRAQSGLETWDSRRYINNKTRVQQRQTPQAELKVSLLSRFSKNGKPFIVSNASQDLIPNLSGLFDIEAECQDDYMKIRIGFNGSFGGLLYSSGYSYDPDCVYINGTGRDYYEFYIQLNRCGTLGKNSRQEDARKNPAVS</sequence>
<accession>T1HTY8</accession>
<evidence type="ECO:0000313" key="1">
    <source>
        <dbReference type="EnsemblMetazoa" id="RPRC007508-PA"/>
    </source>
</evidence>
<dbReference type="InterPro" id="IPR001507">
    <property type="entry name" value="ZP_dom"/>
</dbReference>
<name>T1HTY8_RHOPR</name>
<keyword evidence="2" id="KW-1185">Reference proteome</keyword>
<dbReference type="HOGENOM" id="CLU_1139242_0_0_1"/>
<dbReference type="AlphaFoldDB" id="T1HTY8"/>
<dbReference type="EnsemblMetazoa" id="RPRC007508-RA">
    <property type="protein sequence ID" value="RPRC007508-PA"/>
    <property type="gene ID" value="RPRC007508"/>
</dbReference>